<reference evidence="1 2" key="1">
    <citation type="submission" date="2019-01" db="EMBL/GenBank/DDBJ databases">
        <authorList>
            <person name="Chen W.-M."/>
        </authorList>
    </citation>
    <scope>NUCLEOTIDE SEQUENCE [LARGE SCALE GENOMIC DNA]</scope>
    <source>
        <strain evidence="1 2">TER-1</strain>
    </source>
</reference>
<protein>
    <submittedName>
        <fullName evidence="1">Uncharacterized protein</fullName>
    </submittedName>
</protein>
<name>A0A437P3Y2_9HYPH</name>
<evidence type="ECO:0000313" key="1">
    <source>
        <dbReference type="EMBL" id="RVU16936.1"/>
    </source>
</evidence>
<accession>A0A437P3Y2</accession>
<proteinExistence type="predicted"/>
<gene>
    <name evidence="1" type="ORF">EOE48_15885</name>
</gene>
<evidence type="ECO:0000313" key="2">
    <source>
        <dbReference type="Proteomes" id="UP000286997"/>
    </source>
</evidence>
<dbReference type="RefSeq" id="WP_127730811.1">
    <property type="nucleotide sequence ID" value="NZ_SACP01000014.1"/>
</dbReference>
<dbReference type="EMBL" id="SACP01000014">
    <property type="protein sequence ID" value="RVU16936.1"/>
    <property type="molecule type" value="Genomic_DNA"/>
</dbReference>
<comment type="caution">
    <text evidence="1">The sequence shown here is derived from an EMBL/GenBank/DDBJ whole genome shotgun (WGS) entry which is preliminary data.</text>
</comment>
<dbReference type="Proteomes" id="UP000286997">
    <property type="component" value="Unassembled WGS sequence"/>
</dbReference>
<organism evidence="1 2">
    <name type="scientific">Methylobacterium oryzihabitans</name>
    <dbReference type="NCBI Taxonomy" id="2499852"/>
    <lineage>
        <taxon>Bacteria</taxon>
        <taxon>Pseudomonadati</taxon>
        <taxon>Pseudomonadota</taxon>
        <taxon>Alphaproteobacteria</taxon>
        <taxon>Hyphomicrobiales</taxon>
        <taxon>Methylobacteriaceae</taxon>
        <taxon>Methylobacterium</taxon>
    </lineage>
</organism>
<sequence>MKSRNGGFMWQAVDQLAISIAETNIQATNGGIGILSTIIEIQRESFNALDAVLEESKVEEASRLEGFVLAAADAMFLGAVQCIPLAGPLIAQATSALASTLITSMLPAVTTATVAGISGATTPGNSTNGVATLCVTAIRQYRKKSEEEILQNPALSQPYVNNMRDLTQNQTASKSINTLDRARINTYNQKFVGIFPKTALYQDKDSTIKSFKKRTFNLYAGAREMMLDVINAGVQGSFKDAIAKLPQNDNRLDDNRRIALLIIGYFFAKDWNAKELTDQVGSIQRRLDTAQSLPSAQTQLGQGNISRLQRELQSANSKIVAPQNAPAPSPTSLKQWDGQLQAGTVNIGRGASSALELARSVASKKLGGFSTMGLAEGEQRDTQMMSTIQPKAAAYFRAMKAAMVGDVETVLTKTYSGSTLSSEEYKKIWYLYVGSQLILNDSFRQLKVHANTNSFGSLFRKISSVNTISISKQHVDMIRKAGFIHDYNKGISLSQDQKKAFASGAVTGAKLRWSSNPSNTEQAMLLAFCTIVVYTMDVGAITLGMYNWKETKENLGKACKRISWTVINNQGP</sequence>
<dbReference type="OrthoDB" id="9832240at2"/>
<keyword evidence="2" id="KW-1185">Reference proteome</keyword>
<dbReference type="AlphaFoldDB" id="A0A437P3Y2"/>